<dbReference type="GeneID" id="9225580"/>
<accession>C5FCP1</accession>
<keyword evidence="1" id="KW-0413">Isomerase</keyword>
<name>C5FCP1_ARTOC</name>
<dbReference type="SUPFAM" id="SSF159245">
    <property type="entry name" value="AttH-like"/>
    <property type="match status" value="1"/>
</dbReference>
<dbReference type="Pfam" id="PF24137">
    <property type="entry name" value="DA_N"/>
    <property type="match status" value="1"/>
</dbReference>
<proteinExistence type="inferred from homology"/>
<gene>
    <name evidence="5" type="ORF">MCYG_00463</name>
</gene>
<protein>
    <submittedName>
        <fullName evidence="5">Uncharacterized protein</fullName>
    </submittedName>
</protein>
<dbReference type="OrthoDB" id="5344254at2759"/>
<evidence type="ECO:0000256" key="2">
    <source>
        <dbReference type="ARBA" id="ARBA00046325"/>
    </source>
</evidence>
<evidence type="ECO:0000259" key="4">
    <source>
        <dbReference type="Pfam" id="PF24137"/>
    </source>
</evidence>
<dbReference type="OMA" id="GGHERFW"/>
<evidence type="ECO:0000313" key="6">
    <source>
        <dbReference type="Proteomes" id="UP000002035"/>
    </source>
</evidence>
<dbReference type="InterPro" id="IPR056402">
    <property type="entry name" value="DA_N"/>
</dbReference>
<dbReference type="Proteomes" id="UP000002035">
    <property type="component" value="Unassembled WGS sequence"/>
</dbReference>
<dbReference type="Pfam" id="PF22903">
    <property type="entry name" value="DA_C"/>
    <property type="match status" value="1"/>
</dbReference>
<organism evidence="5 6">
    <name type="scientific">Arthroderma otae (strain ATCC MYA-4605 / CBS 113480)</name>
    <name type="common">Microsporum canis</name>
    <dbReference type="NCBI Taxonomy" id="554155"/>
    <lineage>
        <taxon>Eukaryota</taxon>
        <taxon>Fungi</taxon>
        <taxon>Dikarya</taxon>
        <taxon>Ascomycota</taxon>
        <taxon>Pezizomycotina</taxon>
        <taxon>Eurotiomycetes</taxon>
        <taxon>Eurotiomycetidae</taxon>
        <taxon>Onygenales</taxon>
        <taxon>Arthrodermataceae</taxon>
        <taxon>Microsporum</taxon>
    </lineage>
</organism>
<comment type="similarity">
    <text evidence="2">Belongs to the Diels-Alderase family.</text>
</comment>
<keyword evidence="6" id="KW-1185">Reference proteome</keyword>
<sequence length="429" mass="48278">MTHIPSQHSIITVIMISLRDIFMLLRPENAYRRLQRSISPKITKMQLSQPVVSHVKKQDPMADGAAPYFTEYQHIFFPQLTCMSKTHLEAWIFDAIDPTVDNIAVTMTFFRDGTQAALGKCPIRTTFRAALPDGSKIAAELFAQDSIIEADPETEKIVGKWLGKKDDDDTGDSSWAQYEVSFDMSEVIVTINLPTVRGTLKLQQHGGRDVEITTERQLMGPGLAWVHSIPRAKAEVNFTFHEEEASKQLQFEGYGGNDYCRSTESMPELMEGTTYVRGHAGSYTFVLFRLFSRLHPGKTYTRATLVKDDTVLVEMVSDDSVSLTKDYLSFRSTYSGKLRGNYSDHTTGYRVDFVSPSRSKHWSFELNHQNLWWSMPTEAPPARTGNNGFISAVTGGDTSEPVQQGMATIVHIQMTAMKSDYKGISNRQL</sequence>
<dbReference type="STRING" id="554155.C5FCP1"/>
<dbReference type="EMBL" id="DS995701">
    <property type="protein sequence ID" value="EEQ27575.1"/>
    <property type="molecule type" value="Genomic_DNA"/>
</dbReference>
<feature type="domain" description="Diels-Alderase N-terminal" evidence="4">
    <location>
        <begin position="76"/>
        <end position="258"/>
    </location>
</feature>
<dbReference type="VEuPathDB" id="FungiDB:MCYG_00463"/>
<dbReference type="RefSeq" id="XP_002850359.1">
    <property type="nucleotide sequence ID" value="XM_002850313.1"/>
</dbReference>
<evidence type="ECO:0000259" key="3">
    <source>
        <dbReference type="Pfam" id="PF22903"/>
    </source>
</evidence>
<dbReference type="HOGENOM" id="CLU_041924_2_0_1"/>
<dbReference type="AlphaFoldDB" id="C5FCP1"/>
<feature type="domain" description="Diels-Alderase C-terminal" evidence="3">
    <location>
        <begin position="265"/>
        <end position="414"/>
    </location>
</feature>
<reference evidence="6" key="1">
    <citation type="journal article" date="2012" name="MBio">
        <title>Comparative genome analysis of Trichophyton rubrum and related dermatophytes reveals candidate genes involved in infection.</title>
        <authorList>
            <person name="Martinez D.A."/>
            <person name="Oliver B.G."/>
            <person name="Graeser Y."/>
            <person name="Goldberg J.M."/>
            <person name="Li W."/>
            <person name="Martinez-Rossi N.M."/>
            <person name="Monod M."/>
            <person name="Shelest E."/>
            <person name="Barton R.C."/>
            <person name="Birch E."/>
            <person name="Brakhage A.A."/>
            <person name="Chen Z."/>
            <person name="Gurr S.J."/>
            <person name="Heiman D."/>
            <person name="Heitman J."/>
            <person name="Kosti I."/>
            <person name="Rossi A."/>
            <person name="Saif S."/>
            <person name="Samalova M."/>
            <person name="Saunders C.W."/>
            <person name="Shea T."/>
            <person name="Summerbell R.C."/>
            <person name="Xu J."/>
            <person name="Young S."/>
            <person name="Zeng Q."/>
            <person name="Birren B.W."/>
            <person name="Cuomo C.A."/>
            <person name="White T.C."/>
        </authorList>
    </citation>
    <scope>NUCLEOTIDE SEQUENCE [LARGE SCALE GENOMIC DNA]</scope>
    <source>
        <strain evidence="6">ATCC MYA-4605 / CBS 113480</strain>
    </source>
</reference>
<dbReference type="eggNOG" id="ENOG502SISX">
    <property type="taxonomic scope" value="Eukaryota"/>
</dbReference>
<evidence type="ECO:0000256" key="1">
    <source>
        <dbReference type="ARBA" id="ARBA00023235"/>
    </source>
</evidence>
<dbReference type="InterPro" id="IPR054499">
    <property type="entry name" value="DA_C"/>
</dbReference>
<dbReference type="GO" id="GO:0016853">
    <property type="term" value="F:isomerase activity"/>
    <property type="evidence" value="ECO:0007669"/>
    <property type="project" value="UniProtKB-KW"/>
</dbReference>
<evidence type="ECO:0000313" key="5">
    <source>
        <dbReference type="EMBL" id="EEQ27575.1"/>
    </source>
</evidence>